<sequence>MPGLERKLKRDKQYCMDYINFMQDSSHVVMQKRSQKKNSTIIQPGIFPTMGFRKGPVAVVCDVERMFHQFHVRPEDQDYLRFLWWENGDLESPPSVFRMRVHLFGAASSPGCANFGLKHIALEEAIQLVEEARKLCSVGKLRLHKFISNSDKVLKSIPKEECAESVKNLDMALESH</sequence>
<keyword evidence="2" id="KW-1185">Reference proteome</keyword>
<evidence type="ECO:0000313" key="2">
    <source>
        <dbReference type="Proteomes" id="UP000324091"/>
    </source>
</evidence>
<protein>
    <submittedName>
        <fullName evidence="1">Uncharacterized protein</fullName>
    </submittedName>
</protein>
<dbReference type="EMBL" id="RHFK02000017">
    <property type="protein sequence ID" value="TWW62964.1"/>
    <property type="molecule type" value="Genomic_DNA"/>
</dbReference>
<name>A0A5C6N644_9TELE</name>
<dbReference type="InterPro" id="IPR043502">
    <property type="entry name" value="DNA/RNA_pol_sf"/>
</dbReference>
<dbReference type="Proteomes" id="UP000324091">
    <property type="component" value="Chromosome 4"/>
</dbReference>
<dbReference type="SUPFAM" id="SSF56672">
    <property type="entry name" value="DNA/RNA polymerases"/>
    <property type="match status" value="1"/>
</dbReference>
<proteinExistence type="predicted"/>
<evidence type="ECO:0000313" key="1">
    <source>
        <dbReference type="EMBL" id="TWW62964.1"/>
    </source>
</evidence>
<reference evidence="1 2" key="1">
    <citation type="submission" date="2019-04" db="EMBL/GenBank/DDBJ databases">
        <title>Chromosome genome assembly for Takifugu flavidus.</title>
        <authorList>
            <person name="Xiao S."/>
        </authorList>
    </citation>
    <scope>NUCLEOTIDE SEQUENCE [LARGE SCALE GENOMIC DNA]</scope>
    <source>
        <strain evidence="1">HTHZ2018</strain>
        <tissue evidence="1">Muscle</tissue>
    </source>
</reference>
<accession>A0A5C6N644</accession>
<comment type="caution">
    <text evidence="1">The sequence shown here is derived from an EMBL/GenBank/DDBJ whole genome shotgun (WGS) entry which is preliminary data.</text>
</comment>
<organism evidence="1 2">
    <name type="scientific">Takifugu flavidus</name>
    <name type="common">sansaifugu</name>
    <dbReference type="NCBI Taxonomy" id="433684"/>
    <lineage>
        <taxon>Eukaryota</taxon>
        <taxon>Metazoa</taxon>
        <taxon>Chordata</taxon>
        <taxon>Craniata</taxon>
        <taxon>Vertebrata</taxon>
        <taxon>Euteleostomi</taxon>
        <taxon>Actinopterygii</taxon>
        <taxon>Neopterygii</taxon>
        <taxon>Teleostei</taxon>
        <taxon>Neoteleostei</taxon>
        <taxon>Acanthomorphata</taxon>
        <taxon>Eupercaria</taxon>
        <taxon>Tetraodontiformes</taxon>
        <taxon>Tetradontoidea</taxon>
        <taxon>Tetraodontidae</taxon>
        <taxon>Takifugu</taxon>
    </lineage>
</organism>
<gene>
    <name evidence="1" type="ORF">D4764_04G0016110</name>
</gene>
<dbReference type="AlphaFoldDB" id="A0A5C6N644"/>
<dbReference type="PANTHER" id="PTHR47331:SF5">
    <property type="entry name" value="RIBONUCLEASE H"/>
    <property type="match status" value="1"/>
</dbReference>
<dbReference type="PANTHER" id="PTHR47331">
    <property type="entry name" value="PHD-TYPE DOMAIN-CONTAINING PROTEIN"/>
    <property type="match status" value="1"/>
</dbReference>